<evidence type="ECO:0000313" key="6">
    <source>
        <dbReference type="EMBL" id="PON47645.1"/>
    </source>
</evidence>
<dbReference type="STRING" id="3476.A0A2P5BFR8"/>
<dbReference type="GO" id="GO:0080044">
    <property type="term" value="F:quercetin 7-O-glucosyltransferase activity"/>
    <property type="evidence" value="ECO:0007669"/>
    <property type="project" value="TreeGrafter"/>
</dbReference>
<dbReference type="Pfam" id="PF26168">
    <property type="entry name" value="Glyco_transf_N"/>
    <property type="match status" value="1"/>
</dbReference>
<dbReference type="CDD" id="cd03784">
    <property type="entry name" value="GT1_Gtf-like"/>
    <property type="match status" value="1"/>
</dbReference>
<keyword evidence="3" id="KW-0328">Glycosyltransferase</keyword>
<dbReference type="AlphaFoldDB" id="A0A2P5BFR8"/>
<dbReference type="Proteomes" id="UP000237105">
    <property type="component" value="Unassembled WGS sequence"/>
</dbReference>
<comment type="caution">
    <text evidence="6">The sequence shown here is derived from an EMBL/GenBank/DDBJ whole genome shotgun (WGS) entry which is preliminary data.</text>
</comment>
<evidence type="ECO:0000256" key="2">
    <source>
        <dbReference type="ARBA" id="ARBA00022679"/>
    </source>
</evidence>
<dbReference type="EC" id="2.4.1.-" evidence="4"/>
<reference evidence="7" key="1">
    <citation type="submission" date="2016-06" db="EMBL/GenBank/DDBJ databases">
        <title>Parallel loss of symbiosis genes in relatives of nitrogen-fixing non-legume Parasponia.</title>
        <authorList>
            <person name="Van Velzen R."/>
            <person name="Holmer R."/>
            <person name="Bu F."/>
            <person name="Rutten L."/>
            <person name="Van Zeijl A."/>
            <person name="Liu W."/>
            <person name="Santuari L."/>
            <person name="Cao Q."/>
            <person name="Sharma T."/>
            <person name="Shen D."/>
            <person name="Roswanjaya Y."/>
            <person name="Wardhani T."/>
            <person name="Kalhor M.S."/>
            <person name="Jansen J."/>
            <person name="Van den Hoogen J."/>
            <person name="Gungor B."/>
            <person name="Hartog M."/>
            <person name="Hontelez J."/>
            <person name="Verver J."/>
            <person name="Yang W.-C."/>
            <person name="Schijlen E."/>
            <person name="Repin R."/>
            <person name="Schilthuizen M."/>
            <person name="Schranz E."/>
            <person name="Heidstra R."/>
            <person name="Miyata K."/>
            <person name="Fedorova E."/>
            <person name="Kohlen W."/>
            <person name="Bisseling T."/>
            <person name="Smit S."/>
            <person name="Geurts R."/>
        </authorList>
    </citation>
    <scope>NUCLEOTIDE SEQUENCE [LARGE SCALE GENOMIC DNA]</scope>
    <source>
        <strain evidence="7">cv. WU1-14</strain>
    </source>
</reference>
<organism evidence="6 7">
    <name type="scientific">Parasponia andersonii</name>
    <name type="common">Sponia andersonii</name>
    <dbReference type="NCBI Taxonomy" id="3476"/>
    <lineage>
        <taxon>Eukaryota</taxon>
        <taxon>Viridiplantae</taxon>
        <taxon>Streptophyta</taxon>
        <taxon>Embryophyta</taxon>
        <taxon>Tracheophyta</taxon>
        <taxon>Spermatophyta</taxon>
        <taxon>Magnoliopsida</taxon>
        <taxon>eudicotyledons</taxon>
        <taxon>Gunneridae</taxon>
        <taxon>Pentapetalae</taxon>
        <taxon>rosids</taxon>
        <taxon>fabids</taxon>
        <taxon>Rosales</taxon>
        <taxon>Cannabaceae</taxon>
        <taxon>Parasponia</taxon>
    </lineage>
</organism>
<dbReference type="PANTHER" id="PTHR11926">
    <property type="entry name" value="GLUCOSYL/GLUCURONOSYL TRANSFERASES"/>
    <property type="match status" value="1"/>
</dbReference>
<dbReference type="FunFam" id="3.40.50.2000:FF:000027">
    <property type="entry name" value="Glycosyltransferase"/>
    <property type="match status" value="1"/>
</dbReference>
<dbReference type="OrthoDB" id="5835829at2759"/>
<keyword evidence="2 3" id="KW-0808">Transferase</keyword>
<feature type="domain" description="Glycosyltransferase N-terminal" evidence="5">
    <location>
        <begin position="12"/>
        <end position="59"/>
    </location>
</feature>
<dbReference type="EMBL" id="JXTB01000291">
    <property type="protein sequence ID" value="PON47645.1"/>
    <property type="molecule type" value="Genomic_DNA"/>
</dbReference>
<keyword evidence="7" id="KW-1185">Reference proteome</keyword>
<accession>A0A2P5BFR8</accession>
<dbReference type="PROSITE" id="PS00375">
    <property type="entry name" value="UDPGT"/>
    <property type="match status" value="1"/>
</dbReference>
<proteinExistence type="inferred from homology"/>
<dbReference type="GO" id="GO:0080043">
    <property type="term" value="F:quercetin 3-O-glucosyltransferase activity"/>
    <property type="evidence" value="ECO:0007669"/>
    <property type="project" value="TreeGrafter"/>
</dbReference>
<evidence type="ECO:0000256" key="1">
    <source>
        <dbReference type="ARBA" id="ARBA00009995"/>
    </source>
</evidence>
<dbReference type="FunFam" id="3.40.50.2000:FF:000055">
    <property type="entry name" value="Glycosyltransferase"/>
    <property type="match status" value="1"/>
</dbReference>
<dbReference type="SUPFAM" id="SSF53756">
    <property type="entry name" value="UDP-Glycosyltransferase/glycogen phosphorylase"/>
    <property type="match status" value="2"/>
</dbReference>
<dbReference type="Pfam" id="PF00201">
    <property type="entry name" value="UDPGT"/>
    <property type="match status" value="1"/>
</dbReference>
<evidence type="ECO:0000313" key="7">
    <source>
        <dbReference type="Proteomes" id="UP000237105"/>
    </source>
</evidence>
<evidence type="ECO:0000259" key="5">
    <source>
        <dbReference type="Pfam" id="PF26168"/>
    </source>
</evidence>
<dbReference type="PANTHER" id="PTHR11926:SF1365">
    <property type="entry name" value="GLYCOSYLTRANSFERASE"/>
    <property type="match status" value="1"/>
</dbReference>
<dbReference type="Gene3D" id="3.40.50.2000">
    <property type="entry name" value="Glycogen Phosphorylase B"/>
    <property type="match status" value="3"/>
</dbReference>
<dbReference type="InterPro" id="IPR002213">
    <property type="entry name" value="UDP_glucos_trans"/>
</dbReference>
<gene>
    <name evidence="6" type="ORF">PanWU01x14_242660</name>
</gene>
<sequence length="595" mass="67302">MSSISGSKPHAVCLPFPAQGHVNPMLQLAKLLHSRGFHVTFVNTEFNHRRLIRSRGPDYVKGLEDFRFETIPDGLPPTDHDATQDVPLLCDSTRKNCSGPFKELLHKLKCSSEVPPVTSMIIDGTMTFGIKASKELGIQEVVLWTASACSFMGYLQFDELLKRGIVPFRDENFMQDGTLDTPIDWVPGMKNMRLKDFPSFMRTQSADDIMFDFLGSEAQNCLKSSAIIFNTFREFEHEVLDSISAKFPNIYIIGPLPLLNRHLPAESRVKSLNSSLWAEDSTYENFMQDGTLDTPIDWVPGMKNMRLKDFPSFMRTQSADDIMFDFLGSEAQNCLKSSAIIFNTFREFEHEVLDSISAKFPNIYIIGPLPLLNRHLPAESRVKSLNSSLWAEDSTCLEWLNKREPNSVVYVNYGSITTMTEENLREFAWGLAKSKHPFLWIIRPDVVTGSDSATALPEEFFEEIKDRGLLANWCPQKEVLEHSSVGVFLTHCGWNSTLETICSGVPMICWPFFADQQTNCHFACTAWGIGVEVNNDVKRDEVSEPVKEMMEGNKGKKMREKALEWKKKAVEATDIGGESYNNFDRLIREGLGYGG</sequence>
<evidence type="ECO:0000256" key="3">
    <source>
        <dbReference type="RuleBase" id="RU003718"/>
    </source>
</evidence>
<comment type="similarity">
    <text evidence="1 3">Belongs to the UDP-glycosyltransferase family.</text>
</comment>
<name>A0A2P5BFR8_PARAD</name>
<dbReference type="InterPro" id="IPR058980">
    <property type="entry name" value="Glyco_transf_N"/>
</dbReference>
<protein>
    <recommendedName>
        <fullName evidence="4">Glycosyltransferase</fullName>
        <ecNumber evidence="4">2.4.1.-</ecNumber>
    </recommendedName>
</protein>
<dbReference type="InterPro" id="IPR035595">
    <property type="entry name" value="UDP_glycos_trans_CS"/>
</dbReference>
<evidence type="ECO:0000256" key="4">
    <source>
        <dbReference type="RuleBase" id="RU362057"/>
    </source>
</evidence>